<dbReference type="Proteomes" id="UP000252707">
    <property type="component" value="Unassembled WGS sequence"/>
</dbReference>
<reference evidence="1 2" key="1">
    <citation type="submission" date="2018-07" db="EMBL/GenBank/DDBJ databases">
        <title>Genomic Encyclopedia of Type Strains, Phase IV (KMG-IV): sequencing the most valuable type-strain genomes for metagenomic binning, comparative biology and taxonomic classification.</title>
        <authorList>
            <person name="Goeker M."/>
        </authorList>
    </citation>
    <scope>NUCLEOTIDE SEQUENCE [LARGE SCALE GENOMIC DNA]</scope>
    <source>
        <strain evidence="1 2">DSM 26407</strain>
    </source>
</reference>
<dbReference type="Pfam" id="PF03923">
    <property type="entry name" value="Lipoprotein_16"/>
    <property type="match status" value="1"/>
</dbReference>
<protein>
    <submittedName>
        <fullName evidence="1">Putative lipoprotein YajG</fullName>
    </submittedName>
</protein>
<comment type="caution">
    <text evidence="1">The sequence shown here is derived from an EMBL/GenBank/DDBJ whole genome shotgun (WGS) entry which is preliminary data.</text>
</comment>
<keyword evidence="1" id="KW-0449">Lipoprotein</keyword>
<dbReference type="RefSeq" id="WP_170142022.1">
    <property type="nucleotide sequence ID" value="NZ_QPJY01000001.1"/>
</dbReference>
<dbReference type="EMBL" id="QPJY01000001">
    <property type="protein sequence ID" value="RCX33487.1"/>
    <property type="molecule type" value="Genomic_DNA"/>
</dbReference>
<dbReference type="AlphaFoldDB" id="A0A369CM26"/>
<accession>A0A369CM26</accession>
<evidence type="ECO:0000313" key="1">
    <source>
        <dbReference type="EMBL" id="RCX33487.1"/>
    </source>
</evidence>
<name>A0A369CM26_9GAMM</name>
<evidence type="ECO:0000313" key="2">
    <source>
        <dbReference type="Proteomes" id="UP000252707"/>
    </source>
</evidence>
<gene>
    <name evidence="1" type="ORF">DFQ59_101791</name>
</gene>
<sequence>MRRVLAVALMALGLAGCGTVPERMNVEPQPELSSAEIGREQPVAVTVVDRRGETPLGSYESVYGKRVRIDLENDLTSSIRDQVGEGIAALGFIPMHGAGEELPRGLTVEILHLEYQAARGYVSGEMTVWAELRGIARNGGETYRVRYRMRQHKEGLFNPGSPESLRLINTTLTTVLEELLKDPKLIAVLAAE</sequence>
<dbReference type="PROSITE" id="PS51257">
    <property type="entry name" value="PROKAR_LIPOPROTEIN"/>
    <property type="match status" value="1"/>
</dbReference>
<dbReference type="InterPro" id="IPR005619">
    <property type="entry name" value="Uncharacterised_YajG"/>
</dbReference>
<organism evidence="1 2">
    <name type="scientific">Thioalbus denitrificans</name>
    <dbReference type="NCBI Taxonomy" id="547122"/>
    <lineage>
        <taxon>Bacteria</taxon>
        <taxon>Pseudomonadati</taxon>
        <taxon>Pseudomonadota</taxon>
        <taxon>Gammaproteobacteria</taxon>
        <taxon>Chromatiales</taxon>
        <taxon>Ectothiorhodospiraceae</taxon>
        <taxon>Thioalbus</taxon>
    </lineage>
</organism>
<keyword evidence="2" id="KW-1185">Reference proteome</keyword>
<proteinExistence type="predicted"/>